<dbReference type="STRING" id="88036.D8S9R5"/>
<dbReference type="PANTHER" id="PTHR15169">
    <property type="entry name" value="DAMAGE-SPECIFIC DNA BINDING PROTEIN 2"/>
    <property type="match status" value="1"/>
</dbReference>
<evidence type="ECO:0000256" key="8">
    <source>
        <dbReference type="ARBA" id="ARBA00023204"/>
    </source>
</evidence>
<name>D8S9R5_SELML</name>
<protein>
    <recommendedName>
        <fullName evidence="13">CCHC-type domain-containing protein</fullName>
    </recommendedName>
</protein>
<evidence type="ECO:0000256" key="11">
    <source>
        <dbReference type="PROSITE-ProRule" id="PRU00221"/>
    </source>
</evidence>
<dbReference type="FunCoup" id="D8S9R5">
    <property type="interactions" value="1521"/>
</dbReference>
<comment type="similarity">
    <text evidence="2">Belongs to the WD repeat DDB2/WDR76 family.</text>
</comment>
<dbReference type="KEGG" id="smo:SELMODRAFT_31884"/>
<dbReference type="InterPro" id="IPR036322">
    <property type="entry name" value="WD40_repeat_dom_sf"/>
</dbReference>
<dbReference type="PROSITE" id="PS50158">
    <property type="entry name" value="ZF_CCHC"/>
    <property type="match status" value="1"/>
</dbReference>
<dbReference type="PROSITE" id="PS50294">
    <property type="entry name" value="WD_REPEATS_REGION"/>
    <property type="match status" value="2"/>
</dbReference>
<feature type="repeat" description="WD" evidence="11">
    <location>
        <begin position="155"/>
        <end position="188"/>
    </location>
</feature>
<keyword evidence="10" id="KW-0862">Zinc</keyword>
<gene>
    <name evidence="14" type="ORF">SELMODRAFT_31884</name>
</gene>
<dbReference type="InterPro" id="IPR001878">
    <property type="entry name" value="Znf_CCHC"/>
</dbReference>
<evidence type="ECO:0000256" key="12">
    <source>
        <dbReference type="SAM" id="MobiDB-lite"/>
    </source>
</evidence>
<evidence type="ECO:0000256" key="2">
    <source>
        <dbReference type="ARBA" id="ARBA00005434"/>
    </source>
</evidence>
<evidence type="ECO:0000256" key="5">
    <source>
        <dbReference type="ARBA" id="ARBA00022763"/>
    </source>
</evidence>
<dbReference type="AlphaFoldDB" id="D8S9R5"/>
<evidence type="ECO:0000256" key="6">
    <source>
        <dbReference type="ARBA" id="ARBA00022786"/>
    </source>
</evidence>
<evidence type="ECO:0000313" key="14">
    <source>
        <dbReference type="EMBL" id="EFJ18866.1"/>
    </source>
</evidence>
<organism evidence="15">
    <name type="scientific">Selaginella moellendorffii</name>
    <name type="common">Spikemoss</name>
    <dbReference type="NCBI Taxonomy" id="88036"/>
    <lineage>
        <taxon>Eukaryota</taxon>
        <taxon>Viridiplantae</taxon>
        <taxon>Streptophyta</taxon>
        <taxon>Embryophyta</taxon>
        <taxon>Tracheophyta</taxon>
        <taxon>Lycopodiopsida</taxon>
        <taxon>Selaginellales</taxon>
        <taxon>Selaginellaceae</taxon>
        <taxon>Selaginella</taxon>
    </lineage>
</organism>
<dbReference type="Proteomes" id="UP000001514">
    <property type="component" value="Unassembled WGS sequence"/>
</dbReference>
<keyword evidence="4" id="KW-0677">Repeat</keyword>
<dbReference type="Gene3D" id="2.130.10.10">
    <property type="entry name" value="YVTN repeat-like/Quinoprotein amine dehydrogenase"/>
    <property type="match status" value="1"/>
</dbReference>
<accession>D8S9R5</accession>
<keyword evidence="3 11" id="KW-0853">WD repeat</keyword>
<dbReference type="InterPro" id="IPR033312">
    <property type="entry name" value="DDB2"/>
</dbReference>
<dbReference type="Gramene" id="EFJ18866">
    <property type="protein sequence ID" value="EFJ18866"/>
    <property type="gene ID" value="SELMODRAFT_31884"/>
</dbReference>
<proteinExistence type="inferred from homology"/>
<feature type="non-terminal residue" evidence="14">
    <location>
        <position position="1"/>
    </location>
</feature>
<feature type="domain" description="CCHC-type" evidence="13">
    <location>
        <begin position="90"/>
        <end position="104"/>
    </location>
</feature>
<keyword evidence="10" id="KW-0479">Metal-binding</keyword>
<keyword evidence="10" id="KW-0863">Zinc-finger</keyword>
<comment type="subcellular location">
    <subcellularLocation>
        <location evidence="1">Nucleus</location>
    </subcellularLocation>
</comment>
<dbReference type="SMART" id="SM00320">
    <property type="entry name" value="WD40"/>
    <property type="match status" value="5"/>
</dbReference>
<dbReference type="EMBL" id="GL377608">
    <property type="protein sequence ID" value="EFJ18866.1"/>
    <property type="molecule type" value="Genomic_DNA"/>
</dbReference>
<dbReference type="OrthoDB" id="9890280at2759"/>
<feature type="region of interest" description="Disordered" evidence="12">
    <location>
        <begin position="504"/>
        <end position="523"/>
    </location>
</feature>
<dbReference type="PANTHER" id="PTHR15169:SF0">
    <property type="entry name" value="DNA DAMAGE-BINDING PROTEIN 2"/>
    <property type="match status" value="1"/>
</dbReference>
<feature type="repeat" description="WD" evidence="11">
    <location>
        <begin position="341"/>
        <end position="374"/>
    </location>
</feature>
<dbReference type="InParanoid" id="D8S9R5"/>
<evidence type="ECO:0000256" key="1">
    <source>
        <dbReference type="ARBA" id="ARBA00004123"/>
    </source>
</evidence>
<evidence type="ECO:0000259" key="13">
    <source>
        <dbReference type="PROSITE" id="PS50158"/>
    </source>
</evidence>
<dbReference type="OMA" id="DSIFGNM"/>
<keyword evidence="9" id="KW-0539">Nucleus</keyword>
<dbReference type="HOGENOM" id="CLU_025710_0_0_1"/>
<keyword evidence="15" id="KW-1185">Reference proteome</keyword>
<evidence type="ECO:0000256" key="9">
    <source>
        <dbReference type="ARBA" id="ARBA00023242"/>
    </source>
</evidence>
<dbReference type="GO" id="GO:0005634">
    <property type="term" value="C:nucleus"/>
    <property type="evidence" value="ECO:0000318"/>
    <property type="project" value="GO_Central"/>
</dbReference>
<dbReference type="GO" id="GO:0009411">
    <property type="term" value="P:response to UV"/>
    <property type="evidence" value="ECO:0000318"/>
    <property type="project" value="GO_Central"/>
</dbReference>
<dbReference type="SUPFAM" id="SSF50978">
    <property type="entry name" value="WD40 repeat-like"/>
    <property type="match status" value="1"/>
</dbReference>
<dbReference type="GO" id="GO:0003684">
    <property type="term" value="F:damaged DNA binding"/>
    <property type="evidence" value="ECO:0007669"/>
    <property type="project" value="InterPro"/>
</dbReference>
<keyword evidence="6" id="KW-0833">Ubl conjugation pathway</keyword>
<evidence type="ECO:0000256" key="3">
    <source>
        <dbReference type="ARBA" id="ARBA00022574"/>
    </source>
</evidence>
<feature type="compositionally biased region" description="Acidic residues" evidence="12">
    <location>
        <begin position="9"/>
        <end position="39"/>
    </location>
</feature>
<dbReference type="GO" id="GO:0006281">
    <property type="term" value="P:DNA repair"/>
    <property type="evidence" value="ECO:0000318"/>
    <property type="project" value="GO_Central"/>
</dbReference>
<evidence type="ECO:0000256" key="10">
    <source>
        <dbReference type="PROSITE-ProRule" id="PRU00047"/>
    </source>
</evidence>
<dbReference type="InterPro" id="IPR001680">
    <property type="entry name" value="WD40_rpt"/>
</dbReference>
<dbReference type="Pfam" id="PF00400">
    <property type="entry name" value="WD40"/>
    <property type="match status" value="2"/>
</dbReference>
<keyword evidence="7" id="KW-0238">DNA-binding</keyword>
<evidence type="ECO:0000313" key="15">
    <source>
        <dbReference type="Proteomes" id="UP000001514"/>
    </source>
</evidence>
<dbReference type="eggNOG" id="KOG4328">
    <property type="taxonomic scope" value="Eukaryota"/>
</dbReference>
<sequence>ERESSSSDESSDEDVDDLAAEEEEEKDEEEEIGEEEEEETKEHSAVEGKKGRKKITISLKAAKLCKVCKGKDHQAGFVGSVYLDCPNRPCYLCKRPGHTTATCPHRLASEHGVTPGIRKTSVGVADFIYERQLGRHRSMVRPRLPIPNKVECGILKLHSRRVTCLEFHPTNDKLVISGDKKGQVGIWDYLKVYDKTVYETVHSCIVNSMKFIPNSDETICSSGSDGHLCLTDLETGLTQSLINLNPGGWQGPSTFKMIYGMDLNLTRNLALAADNFGYLYRLDLRTKKTHDKPLLIHKKGTKVVGLHTNPIDQDIFITSGNDHMARIWDLRMLDSRNHLAELSHPRVVSSAYFSPRTGNKIMTTCQDNRIRIWDCIFSNLGTPSREIVHSHDFNRYLTCFRAEWDPKDPTECLAVIGRYISDDFNGVALHPIDFIDVSTGQIVAKAIDRSITTISPVNKLHPRLDILASGSSRSIFIWSPEDEDEEQPEVKIAIPPRIYTFLGNGSLKRKGDGDNGDCDDEDELDECAGAKKKNEKKQK</sequence>
<dbReference type="GO" id="GO:0080008">
    <property type="term" value="C:Cul4-RING E3 ubiquitin ligase complex"/>
    <property type="evidence" value="ECO:0007669"/>
    <property type="project" value="InterPro"/>
</dbReference>
<feature type="non-terminal residue" evidence="14">
    <location>
        <position position="539"/>
    </location>
</feature>
<evidence type="ECO:0000256" key="7">
    <source>
        <dbReference type="ARBA" id="ARBA00023125"/>
    </source>
</evidence>
<reference evidence="14 15" key="1">
    <citation type="journal article" date="2011" name="Science">
        <title>The Selaginella genome identifies genetic changes associated with the evolution of vascular plants.</title>
        <authorList>
            <person name="Banks J.A."/>
            <person name="Nishiyama T."/>
            <person name="Hasebe M."/>
            <person name="Bowman J.L."/>
            <person name="Gribskov M."/>
            <person name="dePamphilis C."/>
            <person name="Albert V.A."/>
            <person name="Aono N."/>
            <person name="Aoyama T."/>
            <person name="Ambrose B.A."/>
            <person name="Ashton N.W."/>
            <person name="Axtell M.J."/>
            <person name="Barker E."/>
            <person name="Barker M.S."/>
            <person name="Bennetzen J.L."/>
            <person name="Bonawitz N.D."/>
            <person name="Chapple C."/>
            <person name="Cheng C."/>
            <person name="Correa L.G."/>
            <person name="Dacre M."/>
            <person name="DeBarry J."/>
            <person name="Dreyer I."/>
            <person name="Elias M."/>
            <person name="Engstrom E.M."/>
            <person name="Estelle M."/>
            <person name="Feng L."/>
            <person name="Finet C."/>
            <person name="Floyd S.K."/>
            <person name="Frommer W.B."/>
            <person name="Fujita T."/>
            <person name="Gramzow L."/>
            <person name="Gutensohn M."/>
            <person name="Harholt J."/>
            <person name="Hattori M."/>
            <person name="Heyl A."/>
            <person name="Hirai T."/>
            <person name="Hiwatashi Y."/>
            <person name="Ishikawa M."/>
            <person name="Iwata M."/>
            <person name="Karol K.G."/>
            <person name="Koehler B."/>
            <person name="Kolukisaoglu U."/>
            <person name="Kubo M."/>
            <person name="Kurata T."/>
            <person name="Lalonde S."/>
            <person name="Li K."/>
            <person name="Li Y."/>
            <person name="Litt A."/>
            <person name="Lyons E."/>
            <person name="Manning G."/>
            <person name="Maruyama T."/>
            <person name="Michael T.P."/>
            <person name="Mikami K."/>
            <person name="Miyazaki S."/>
            <person name="Morinaga S."/>
            <person name="Murata T."/>
            <person name="Mueller-Roeber B."/>
            <person name="Nelson D.R."/>
            <person name="Obara M."/>
            <person name="Oguri Y."/>
            <person name="Olmstead R.G."/>
            <person name="Onodera N."/>
            <person name="Petersen B.L."/>
            <person name="Pils B."/>
            <person name="Prigge M."/>
            <person name="Rensing S.A."/>
            <person name="Riano-Pachon D.M."/>
            <person name="Roberts A.W."/>
            <person name="Sato Y."/>
            <person name="Scheller H.V."/>
            <person name="Schulz B."/>
            <person name="Schulz C."/>
            <person name="Shakirov E.V."/>
            <person name="Shibagaki N."/>
            <person name="Shinohara N."/>
            <person name="Shippen D.E."/>
            <person name="Soerensen I."/>
            <person name="Sotooka R."/>
            <person name="Sugimoto N."/>
            <person name="Sugita M."/>
            <person name="Sumikawa N."/>
            <person name="Tanurdzic M."/>
            <person name="Theissen G."/>
            <person name="Ulvskov P."/>
            <person name="Wakazuki S."/>
            <person name="Weng J.K."/>
            <person name="Willats W.W."/>
            <person name="Wipf D."/>
            <person name="Wolf P.G."/>
            <person name="Yang L."/>
            <person name="Zimmer A.D."/>
            <person name="Zhu Q."/>
            <person name="Mitros T."/>
            <person name="Hellsten U."/>
            <person name="Loque D."/>
            <person name="Otillar R."/>
            <person name="Salamov A."/>
            <person name="Schmutz J."/>
            <person name="Shapiro H."/>
            <person name="Lindquist E."/>
            <person name="Lucas S."/>
            <person name="Rokhsar D."/>
            <person name="Grigoriev I.V."/>
        </authorList>
    </citation>
    <scope>NUCLEOTIDE SEQUENCE [LARGE SCALE GENOMIC DNA]</scope>
</reference>
<dbReference type="PROSITE" id="PS50082">
    <property type="entry name" value="WD_REPEATS_2"/>
    <property type="match status" value="2"/>
</dbReference>
<keyword evidence="5" id="KW-0227">DNA damage</keyword>
<feature type="compositionally biased region" description="Acidic residues" evidence="12">
    <location>
        <begin position="514"/>
        <end position="523"/>
    </location>
</feature>
<dbReference type="InterPro" id="IPR015943">
    <property type="entry name" value="WD40/YVTN_repeat-like_dom_sf"/>
</dbReference>
<feature type="compositionally biased region" description="Basic and acidic residues" evidence="12">
    <location>
        <begin position="40"/>
        <end position="49"/>
    </location>
</feature>
<keyword evidence="8" id="KW-0234">DNA repair</keyword>
<evidence type="ECO:0000256" key="4">
    <source>
        <dbReference type="ARBA" id="ARBA00022737"/>
    </source>
</evidence>
<dbReference type="GO" id="GO:0008270">
    <property type="term" value="F:zinc ion binding"/>
    <property type="evidence" value="ECO:0007669"/>
    <property type="project" value="UniProtKB-KW"/>
</dbReference>
<feature type="region of interest" description="Disordered" evidence="12">
    <location>
        <begin position="1"/>
        <end position="52"/>
    </location>
</feature>